<dbReference type="EMBL" id="GEEE01018383">
    <property type="protein sequence ID" value="JAP44842.1"/>
    <property type="molecule type" value="Transcribed_RNA"/>
</dbReference>
<dbReference type="EMBL" id="GEEE01002026">
    <property type="protein sequence ID" value="JAP61199.1"/>
    <property type="molecule type" value="Transcribed_RNA"/>
</dbReference>
<evidence type="ECO:0000256" key="9">
    <source>
        <dbReference type="ARBA" id="ARBA00022989"/>
    </source>
</evidence>
<dbReference type="GO" id="GO:0006890">
    <property type="term" value="P:retrograde vesicle-mediated transport, Golgi to endoplasmic reticulum"/>
    <property type="evidence" value="ECO:0007669"/>
    <property type="project" value="TreeGrafter"/>
</dbReference>
<dbReference type="GO" id="GO:0015031">
    <property type="term" value="P:protein transport"/>
    <property type="evidence" value="ECO:0007669"/>
    <property type="project" value="UniProtKB-KW"/>
</dbReference>
<keyword evidence="10 13" id="KW-0472">Membrane</keyword>
<feature type="region of interest" description="Disordered" evidence="12">
    <location>
        <begin position="118"/>
        <end position="138"/>
    </location>
</feature>
<protein>
    <recommendedName>
        <fullName evidence="3">Vesicle transport protein USE1</fullName>
    </recommendedName>
    <alternativeName>
        <fullName evidence="11">USE1-like protein</fullName>
    </alternativeName>
</protein>
<evidence type="ECO:0000256" key="5">
    <source>
        <dbReference type="ARBA" id="ARBA00022692"/>
    </source>
</evidence>
<evidence type="ECO:0000256" key="4">
    <source>
        <dbReference type="ARBA" id="ARBA00022448"/>
    </source>
</evidence>
<keyword evidence="9 13" id="KW-1133">Transmembrane helix</keyword>
<evidence type="ECO:0000256" key="13">
    <source>
        <dbReference type="SAM" id="Phobius"/>
    </source>
</evidence>
<evidence type="ECO:0000256" key="3">
    <source>
        <dbReference type="ARBA" id="ARBA00015843"/>
    </source>
</evidence>
<dbReference type="Pfam" id="PF09753">
    <property type="entry name" value="Use1"/>
    <property type="match status" value="1"/>
</dbReference>
<keyword evidence="8" id="KW-0653">Protein transport</keyword>
<keyword evidence="4" id="KW-0813">Transport</keyword>
<comment type="subcellular location">
    <subcellularLocation>
        <location evidence="1">Endoplasmic reticulum membrane</location>
        <topology evidence="1">Single-pass type IV membrane protein</topology>
    </subcellularLocation>
</comment>
<dbReference type="PANTHER" id="PTHR13050:SF7">
    <property type="entry name" value="VESICLE TRANSPORT PROTEIN USE1"/>
    <property type="match status" value="1"/>
</dbReference>
<keyword evidence="7" id="KW-0931">ER-Golgi transport</keyword>
<evidence type="ECO:0000256" key="2">
    <source>
        <dbReference type="ARBA" id="ARBA00007891"/>
    </source>
</evidence>
<dbReference type="GO" id="GO:0031201">
    <property type="term" value="C:SNARE complex"/>
    <property type="evidence" value="ECO:0007669"/>
    <property type="project" value="TreeGrafter"/>
</dbReference>
<evidence type="ECO:0000256" key="10">
    <source>
        <dbReference type="ARBA" id="ARBA00023136"/>
    </source>
</evidence>
<evidence type="ECO:0000256" key="11">
    <source>
        <dbReference type="ARBA" id="ARBA00032711"/>
    </source>
</evidence>
<dbReference type="GO" id="GO:0005789">
    <property type="term" value="C:endoplasmic reticulum membrane"/>
    <property type="evidence" value="ECO:0007669"/>
    <property type="project" value="UniProtKB-SubCell"/>
</dbReference>
<feature type="compositionally biased region" description="Low complexity" evidence="12">
    <location>
        <begin position="122"/>
        <end position="135"/>
    </location>
</feature>
<proteinExistence type="inferred from homology"/>
<gene>
    <name evidence="14" type="primary">USE1</name>
    <name evidence="14" type="ORF">TR120437</name>
</gene>
<sequence length="298" mass="33467">MVMAVILETNFVRLLNCAEDLAEANETKAWRYSIYIEKLEEMLNGLSSVSPRPTAEFLHIYKARVKQLASLAEKSSGNSPLLTWVSSIPASFDRKQPQSCTHMMQFSYPSSRIEVSALSSVPHASSPDTPTPSASVTKPRTTTMRRYFTDAPDLLQREQAKLDQQLRRRLLGADVPGDASLVKENEEDGENKKPAYAGMLDDQMSRREHLANEMLGLTKELRLTSLAIGEKIRADIGVLEQSNELAQHNAASLVDVSRCLKEELGQKFGLVVWILFLVSIAVFFWMVLFMKFTKRLSP</sequence>
<evidence type="ECO:0000256" key="8">
    <source>
        <dbReference type="ARBA" id="ARBA00022927"/>
    </source>
</evidence>
<reference evidence="14" key="1">
    <citation type="submission" date="2016-01" db="EMBL/GenBank/DDBJ databases">
        <title>Reference transcriptome for the parasite Schistocephalus solidus: insights into the molecular evolution of parasitism.</title>
        <authorList>
            <person name="Hebert F.O."/>
            <person name="Grambauer S."/>
            <person name="Barber I."/>
            <person name="Landry C.R."/>
            <person name="Aubin-Horth N."/>
        </authorList>
    </citation>
    <scope>NUCLEOTIDE SEQUENCE</scope>
</reference>
<evidence type="ECO:0000256" key="7">
    <source>
        <dbReference type="ARBA" id="ARBA00022892"/>
    </source>
</evidence>
<dbReference type="PANTHER" id="PTHR13050">
    <property type="entry name" value="USE1-LIKE PROTEIN"/>
    <property type="match status" value="1"/>
</dbReference>
<evidence type="ECO:0000256" key="6">
    <source>
        <dbReference type="ARBA" id="ARBA00022824"/>
    </source>
</evidence>
<dbReference type="InterPro" id="IPR019150">
    <property type="entry name" value="Vesicle_transport_protein_Use1"/>
</dbReference>
<name>A0A0V0J7Q6_SCHSO</name>
<feature type="transmembrane region" description="Helical" evidence="13">
    <location>
        <begin position="268"/>
        <end position="289"/>
    </location>
</feature>
<accession>A0A0V0J7Q6</accession>
<keyword evidence="6" id="KW-0256">Endoplasmic reticulum</keyword>
<comment type="similarity">
    <text evidence="2">Belongs to the USE1 family.</text>
</comment>
<dbReference type="GO" id="GO:0005484">
    <property type="term" value="F:SNAP receptor activity"/>
    <property type="evidence" value="ECO:0007669"/>
    <property type="project" value="TreeGrafter"/>
</dbReference>
<evidence type="ECO:0000313" key="14">
    <source>
        <dbReference type="EMBL" id="JAP61199.1"/>
    </source>
</evidence>
<organism evidence="14">
    <name type="scientific">Schistocephalus solidus</name>
    <name type="common">Tapeworm</name>
    <dbReference type="NCBI Taxonomy" id="70667"/>
    <lineage>
        <taxon>Eukaryota</taxon>
        <taxon>Metazoa</taxon>
        <taxon>Spiralia</taxon>
        <taxon>Lophotrochozoa</taxon>
        <taxon>Platyhelminthes</taxon>
        <taxon>Cestoda</taxon>
        <taxon>Eucestoda</taxon>
        <taxon>Diphyllobothriidea</taxon>
        <taxon>Diphyllobothriidae</taxon>
        <taxon>Schistocephalus</taxon>
    </lineage>
</organism>
<evidence type="ECO:0000256" key="12">
    <source>
        <dbReference type="SAM" id="MobiDB-lite"/>
    </source>
</evidence>
<keyword evidence="5 13" id="KW-0812">Transmembrane</keyword>
<evidence type="ECO:0000256" key="1">
    <source>
        <dbReference type="ARBA" id="ARBA00004163"/>
    </source>
</evidence>
<dbReference type="EMBL" id="GEEE01002659">
    <property type="protein sequence ID" value="JAP60566.1"/>
    <property type="molecule type" value="Transcribed_RNA"/>
</dbReference>
<dbReference type="AlphaFoldDB" id="A0A0V0J7Q6"/>